<dbReference type="Proteomes" id="UP000241769">
    <property type="component" value="Unassembled WGS sequence"/>
</dbReference>
<dbReference type="EMBL" id="MDYQ01000017">
    <property type="protein sequence ID" value="PRP87775.1"/>
    <property type="molecule type" value="Genomic_DNA"/>
</dbReference>
<dbReference type="OrthoDB" id="19305at2759"/>
<dbReference type="InParanoid" id="A0A2P6NUY8"/>
<dbReference type="GO" id="GO:0005768">
    <property type="term" value="C:endosome"/>
    <property type="evidence" value="ECO:0007669"/>
    <property type="project" value="TreeGrafter"/>
</dbReference>
<dbReference type="AlphaFoldDB" id="A0A2P6NUY8"/>
<reference evidence="3 4" key="1">
    <citation type="journal article" date="2018" name="Genome Biol. Evol.">
        <title>Multiple Roots of Fruiting Body Formation in Amoebozoa.</title>
        <authorList>
            <person name="Hillmann F."/>
            <person name="Forbes G."/>
            <person name="Novohradska S."/>
            <person name="Ferling I."/>
            <person name="Riege K."/>
            <person name="Groth M."/>
            <person name="Westermann M."/>
            <person name="Marz M."/>
            <person name="Spaller T."/>
            <person name="Winckler T."/>
            <person name="Schaap P."/>
            <person name="Glockner G."/>
        </authorList>
    </citation>
    <scope>NUCLEOTIDE SEQUENCE [LARGE SCALE GENOMIC DNA]</scope>
    <source>
        <strain evidence="3 4">Jena</strain>
    </source>
</reference>
<evidence type="ECO:0000256" key="2">
    <source>
        <dbReference type="SAM" id="MobiDB-lite"/>
    </source>
</evidence>
<dbReference type="GO" id="GO:0000323">
    <property type="term" value="C:lytic vacuole"/>
    <property type="evidence" value="ECO:0007669"/>
    <property type="project" value="TreeGrafter"/>
</dbReference>
<dbReference type="PANTHER" id="PTHR15157">
    <property type="entry name" value="UV RADIATION RESISTANCE-ASSOCIATED GENE PROTEIN"/>
    <property type="match status" value="1"/>
</dbReference>
<evidence type="ECO:0000313" key="4">
    <source>
        <dbReference type="Proteomes" id="UP000241769"/>
    </source>
</evidence>
<feature type="region of interest" description="Disordered" evidence="2">
    <location>
        <begin position="537"/>
        <end position="560"/>
    </location>
</feature>
<accession>A0A2P6NUY8</accession>
<dbReference type="PANTHER" id="PTHR15157:SF5">
    <property type="entry name" value="UV RADIATION RESISTANCE-ASSOCIATED GENE PROTEIN"/>
    <property type="match status" value="1"/>
</dbReference>
<comment type="caution">
    <text evidence="3">The sequence shown here is derived from an EMBL/GenBank/DDBJ whole genome shotgun (WGS) entry which is preliminary data.</text>
</comment>
<dbReference type="GO" id="GO:0000149">
    <property type="term" value="F:SNARE binding"/>
    <property type="evidence" value="ECO:0007669"/>
    <property type="project" value="TreeGrafter"/>
</dbReference>
<evidence type="ECO:0000313" key="3">
    <source>
        <dbReference type="EMBL" id="PRP87775.1"/>
    </source>
</evidence>
<evidence type="ECO:0008006" key="5">
    <source>
        <dbReference type="Google" id="ProtNLM"/>
    </source>
</evidence>
<proteinExistence type="predicted"/>
<feature type="compositionally biased region" description="Low complexity" evidence="2">
    <location>
        <begin position="539"/>
        <end position="550"/>
    </location>
</feature>
<gene>
    <name evidence="3" type="ORF">PROFUN_04249</name>
</gene>
<keyword evidence="1" id="KW-0175">Coiled coil</keyword>
<organism evidence="3 4">
    <name type="scientific">Planoprotostelium fungivorum</name>
    <dbReference type="NCBI Taxonomy" id="1890364"/>
    <lineage>
        <taxon>Eukaryota</taxon>
        <taxon>Amoebozoa</taxon>
        <taxon>Evosea</taxon>
        <taxon>Variosea</taxon>
        <taxon>Cavosteliida</taxon>
        <taxon>Cavosteliaceae</taxon>
        <taxon>Planoprotostelium</taxon>
    </lineage>
</organism>
<keyword evidence="4" id="KW-1185">Reference proteome</keyword>
<evidence type="ECO:0000256" key="1">
    <source>
        <dbReference type="ARBA" id="ARBA00023054"/>
    </source>
</evidence>
<feature type="compositionally biased region" description="Basic and acidic residues" evidence="2">
    <location>
        <begin position="551"/>
        <end position="560"/>
    </location>
</feature>
<name>A0A2P6NUY8_9EUKA</name>
<sequence>MSGPPPILFPSQRRLRHLCSVGARKLNAISDLNLLHTFYTLHAGAMHTLDDLIQPFYVSELIPNSLNPWWNHINNIVVPDESGELITAEISMTSLQKDVVFTVALWSCHNPRSPVPKINSFASMSPNITHETHRLLGSAVVNLEYLQYLGRDHRHFSNLQPNSIIIELVDGFYRVLSGPASDIDTEEYTNGHSYSSTPHSAPNNLNLSVHTPNSPSIGTFVTPMSIPKRQGSHTNLVKMESTSAGINGAIQINQSGRHTKQTMSYSISEFVGLVTAGKKLMELKEEQRMISKRIISQNNTTKRQQEKAKYREKLALRVSELRKTVQAETERLQRDRELAANYRSHFLPRARRLSKSQVILLASKRILEDDRQLYSSDLKLCNSLCHSAQSRTYQLIAQLRHIFIINSNQDSNLKSYSICSFPLPNSDFIGCDEEAIATALGSVSHVLCMISKYLRIPLRYPINPMCSRSVIRDDISSHFLSQKGGRRFEYGVFLLNKNIEQLLNSQGLEVLDLRNTLPNLKVLLSFLADERNRLIGQPRSRSSSDNNGDNRAPRNEKIKK</sequence>
<dbReference type="STRING" id="1890364.A0A2P6NUY8"/>
<dbReference type="GO" id="GO:0035493">
    <property type="term" value="P:SNARE complex assembly"/>
    <property type="evidence" value="ECO:0007669"/>
    <property type="project" value="TreeGrafter"/>
</dbReference>
<protein>
    <recommendedName>
        <fullName evidence="5">UV radiation resistance-associated gene protein</fullName>
    </recommendedName>
</protein>